<proteinExistence type="predicted"/>
<accession>A0AC61QWM2</accession>
<name>A0AC61QWM2_9FIRM</name>
<dbReference type="EMBL" id="SRZB01000033">
    <property type="protein sequence ID" value="TGX97362.1"/>
    <property type="molecule type" value="Genomic_DNA"/>
</dbReference>
<gene>
    <name evidence="1" type="ORF">E5357_12870</name>
</gene>
<protein>
    <submittedName>
        <fullName evidence="1">DUF2156 domain-containing protein</fullName>
    </submittedName>
</protein>
<organism evidence="1 2">
    <name type="scientific">Hominisplanchenecus murintestinalis</name>
    <dbReference type="NCBI Taxonomy" id="2941517"/>
    <lineage>
        <taxon>Bacteria</taxon>
        <taxon>Bacillati</taxon>
        <taxon>Bacillota</taxon>
        <taxon>Clostridia</taxon>
        <taxon>Lachnospirales</taxon>
        <taxon>Lachnospiraceae</taxon>
        <taxon>Hominisplanchenecus</taxon>
    </lineage>
</organism>
<comment type="caution">
    <text evidence="1">The sequence shown here is derived from an EMBL/GenBank/DDBJ whole genome shotgun (WGS) entry which is preliminary data.</text>
</comment>
<evidence type="ECO:0000313" key="1">
    <source>
        <dbReference type="EMBL" id="TGX97362.1"/>
    </source>
</evidence>
<reference evidence="1" key="1">
    <citation type="submission" date="2019-04" db="EMBL/GenBank/DDBJ databases">
        <title>Microbes associate with the intestines of laboratory mice.</title>
        <authorList>
            <person name="Navarre W."/>
            <person name="Wong E."/>
            <person name="Huang K."/>
            <person name="Tropini C."/>
            <person name="Ng K."/>
            <person name="Yu B."/>
        </authorList>
    </citation>
    <scope>NUCLEOTIDE SEQUENCE</scope>
    <source>
        <strain evidence="1">NM72_1-8</strain>
    </source>
</reference>
<evidence type="ECO:0000313" key="2">
    <source>
        <dbReference type="Proteomes" id="UP000307720"/>
    </source>
</evidence>
<sequence>MIEFKRPELEDKELIESYLHRQHSRSCEFTFANTYLWSRHYSVKFAIIEDMLVYKSEGEEPGFTFPLGDEKNIQRAMEAIDAWCKEQRLEYHYHLITKEQFEMMDRLYPGEYEIVYNRDAADYVYEREKLANLSGKKYHGKKNHVNKFQKLYPDWKYESITAENKEECFQMALQWRKNNGCEEDEEKNAEMCVTLNYLRLFEELGMRGGLLRAEGRVVAFSIGEALNEDTVVVHVEKAFADVPGAYPMINQQFVIHETEGFTYINREEDTGAEGLRQAKLSYHPVYMVEKGTARRQKK</sequence>
<dbReference type="Proteomes" id="UP000307720">
    <property type="component" value="Unassembled WGS sequence"/>
</dbReference>
<keyword evidence="2" id="KW-1185">Reference proteome</keyword>